<evidence type="ECO:0000313" key="2">
    <source>
        <dbReference type="Proteomes" id="UP001460270"/>
    </source>
</evidence>
<proteinExistence type="predicted"/>
<name>A0AAW0N4P7_9GOBI</name>
<sequence length="138" mass="15977">MKLHLVETLHTVVGHFTKQTTTIGYGFMALLTIGGERLFSMVVEIVHRMLQEQGLEVARVVPLQREQERYAKFADQYATELAGKNVKCFFENKNPDKSEAKDAWEEVSTLYTFKKELKKYTSLQQYVEKPTDEEKALI</sequence>
<protein>
    <submittedName>
        <fullName evidence="1">Uncharacterized protein</fullName>
    </submittedName>
</protein>
<gene>
    <name evidence="1" type="ORF">WMY93_025684</name>
</gene>
<keyword evidence="2" id="KW-1185">Reference proteome</keyword>
<organism evidence="1 2">
    <name type="scientific">Mugilogobius chulae</name>
    <name type="common">yellowstripe goby</name>
    <dbReference type="NCBI Taxonomy" id="88201"/>
    <lineage>
        <taxon>Eukaryota</taxon>
        <taxon>Metazoa</taxon>
        <taxon>Chordata</taxon>
        <taxon>Craniata</taxon>
        <taxon>Vertebrata</taxon>
        <taxon>Euteleostomi</taxon>
        <taxon>Actinopterygii</taxon>
        <taxon>Neopterygii</taxon>
        <taxon>Teleostei</taxon>
        <taxon>Neoteleostei</taxon>
        <taxon>Acanthomorphata</taxon>
        <taxon>Gobiaria</taxon>
        <taxon>Gobiiformes</taxon>
        <taxon>Gobioidei</taxon>
        <taxon>Gobiidae</taxon>
        <taxon>Gobionellinae</taxon>
        <taxon>Mugilogobius</taxon>
    </lineage>
</organism>
<accession>A0AAW0N4P7</accession>
<reference evidence="2" key="1">
    <citation type="submission" date="2024-04" db="EMBL/GenBank/DDBJ databases">
        <title>Salinicola lusitanus LLJ914,a marine bacterium isolated from the Okinawa Trough.</title>
        <authorList>
            <person name="Li J."/>
        </authorList>
    </citation>
    <scope>NUCLEOTIDE SEQUENCE [LARGE SCALE GENOMIC DNA]</scope>
</reference>
<dbReference type="Proteomes" id="UP001460270">
    <property type="component" value="Unassembled WGS sequence"/>
</dbReference>
<comment type="caution">
    <text evidence="1">The sequence shown here is derived from an EMBL/GenBank/DDBJ whole genome shotgun (WGS) entry which is preliminary data.</text>
</comment>
<evidence type="ECO:0000313" key="1">
    <source>
        <dbReference type="EMBL" id="KAK7886063.1"/>
    </source>
</evidence>
<dbReference type="AlphaFoldDB" id="A0AAW0N4P7"/>
<dbReference type="EMBL" id="JBBPFD010000019">
    <property type="protein sequence ID" value="KAK7886063.1"/>
    <property type="molecule type" value="Genomic_DNA"/>
</dbReference>